<organism evidence="2 3">
    <name type="scientific">Orchesella dallaii</name>
    <dbReference type="NCBI Taxonomy" id="48710"/>
    <lineage>
        <taxon>Eukaryota</taxon>
        <taxon>Metazoa</taxon>
        <taxon>Ecdysozoa</taxon>
        <taxon>Arthropoda</taxon>
        <taxon>Hexapoda</taxon>
        <taxon>Collembola</taxon>
        <taxon>Entomobryomorpha</taxon>
        <taxon>Entomobryoidea</taxon>
        <taxon>Orchesellidae</taxon>
        <taxon>Orchesellinae</taxon>
        <taxon>Orchesella</taxon>
    </lineage>
</organism>
<feature type="transmembrane region" description="Helical" evidence="1">
    <location>
        <begin position="103"/>
        <end position="125"/>
    </location>
</feature>
<accession>A0ABP1Q2Y1</accession>
<evidence type="ECO:0000313" key="3">
    <source>
        <dbReference type="Proteomes" id="UP001642540"/>
    </source>
</evidence>
<evidence type="ECO:0000313" key="2">
    <source>
        <dbReference type="EMBL" id="CAL8083911.1"/>
    </source>
</evidence>
<feature type="transmembrane region" description="Helical" evidence="1">
    <location>
        <begin position="34"/>
        <end position="52"/>
    </location>
</feature>
<evidence type="ECO:0000256" key="1">
    <source>
        <dbReference type="SAM" id="Phobius"/>
    </source>
</evidence>
<keyword evidence="1" id="KW-0472">Membrane</keyword>
<feature type="transmembrane region" description="Helical" evidence="1">
    <location>
        <begin position="137"/>
        <end position="157"/>
    </location>
</feature>
<comment type="caution">
    <text evidence="2">The sequence shown here is derived from an EMBL/GenBank/DDBJ whole genome shotgun (WGS) entry which is preliminary data.</text>
</comment>
<feature type="transmembrane region" description="Helical" evidence="1">
    <location>
        <begin position="64"/>
        <end position="82"/>
    </location>
</feature>
<dbReference type="EMBL" id="CAXLJM020000017">
    <property type="protein sequence ID" value="CAL8083911.1"/>
    <property type="molecule type" value="Genomic_DNA"/>
</dbReference>
<protein>
    <submittedName>
        <fullName evidence="2">Uncharacterized protein</fullName>
    </submittedName>
</protein>
<reference evidence="2 3" key="1">
    <citation type="submission" date="2024-08" db="EMBL/GenBank/DDBJ databases">
        <authorList>
            <person name="Cucini C."/>
            <person name="Frati F."/>
        </authorList>
    </citation>
    <scope>NUCLEOTIDE SEQUENCE [LARGE SCALE GENOMIC DNA]</scope>
</reference>
<keyword evidence="1" id="KW-1133">Transmembrane helix</keyword>
<proteinExistence type="predicted"/>
<sequence length="158" mass="17846">MNGRSHFSISLCNPFICIKLDKLVFILGHLRRGIASFLCVFSLMMVLVAGLFELINDITQRNTEIQILLIKLAGIFVVQAFLGQGMIEASKDRKGGEIMNCQLFLVCSVILLLAQIIYLIINVVYPEGKWNFGGSLFWYLIRANIVYSFYEIVVVCLS</sequence>
<gene>
    <name evidence="2" type="ORF">ODALV1_LOCUS5636</name>
</gene>
<dbReference type="Proteomes" id="UP001642540">
    <property type="component" value="Unassembled WGS sequence"/>
</dbReference>
<keyword evidence="3" id="KW-1185">Reference proteome</keyword>
<keyword evidence="1" id="KW-0812">Transmembrane</keyword>
<name>A0ABP1Q2Y1_9HEXA</name>